<keyword evidence="3" id="KW-1185">Reference proteome</keyword>
<comment type="caution">
    <text evidence="2">The sequence shown here is derived from an EMBL/GenBank/DDBJ whole genome shotgun (WGS) entry which is preliminary data.</text>
</comment>
<accession>A0ABR0T2Q2</accession>
<name>A0ABR0T2Q2_9HYPO</name>
<reference evidence="2 3" key="1">
    <citation type="submission" date="2024-01" db="EMBL/GenBank/DDBJ databases">
        <title>Complete genome of Cladobotryum mycophilum ATHUM6906.</title>
        <authorList>
            <person name="Christinaki A.C."/>
            <person name="Myridakis A.I."/>
            <person name="Kouvelis V.N."/>
        </authorList>
    </citation>
    <scope>NUCLEOTIDE SEQUENCE [LARGE SCALE GENOMIC DNA]</scope>
    <source>
        <strain evidence="2 3">ATHUM6906</strain>
    </source>
</reference>
<dbReference type="Proteomes" id="UP001338125">
    <property type="component" value="Unassembled WGS sequence"/>
</dbReference>
<organism evidence="2 3">
    <name type="scientific">Cladobotryum mycophilum</name>
    <dbReference type="NCBI Taxonomy" id="491253"/>
    <lineage>
        <taxon>Eukaryota</taxon>
        <taxon>Fungi</taxon>
        <taxon>Dikarya</taxon>
        <taxon>Ascomycota</taxon>
        <taxon>Pezizomycotina</taxon>
        <taxon>Sordariomycetes</taxon>
        <taxon>Hypocreomycetidae</taxon>
        <taxon>Hypocreales</taxon>
        <taxon>Hypocreaceae</taxon>
        <taxon>Cladobotryum</taxon>
    </lineage>
</organism>
<protein>
    <submittedName>
        <fullName evidence="2">Uncharacterized protein</fullName>
    </submittedName>
</protein>
<sequence length="336" mass="38901">MDVIVPNPVLVKKKGDPHPYFVKLLEEAMRKKQEPCFTEQLMIGPPETEWKQFCQPLLRRCPLLLGDVEKGSWKLLDKGMDACVWKFRTMGHWRTLKVFWDNEVPPVTNYWAFQRECHNATTLQAIEAAAEKATGTEGIWIHGQPKTHRQAVENLYAFSHQGSQKGRLKEVPGAIPFTAASIPRFKKCFGWLRVSCKELMELDGSSYPELYRADKEMRQMRRDQEYYSIVYEFIPEGENRLEAVQFQIDFFHRMGFSFCISPRCQNWTDSVLVDYSEIVSPGGYGWSRGLFERGVPATSQLNMRFIGPLPKPEGWDESDSYDTESSESDDEDQKQT</sequence>
<dbReference type="EMBL" id="JAVFKD010000001">
    <property type="protein sequence ID" value="KAK5998417.1"/>
    <property type="molecule type" value="Genomic_DNA"/>
</dbReference>
<evidence type="ECO:0000313" key="3">
    <source>
        <dbReference type="Proteomes" id="UP001338125"/>
    </source>
</evidence>
<gene>
    <name evidence="2" type="ORF">PT974_00796</name>
</gene>
<feature type="compositionally biased region" description="Acidic residues" evidence="1">
    <location>
        <begin position="315"/>
        <end position="336"/>
    </location>
</feature>
<proteinExistence type="predicted"/>
<evidence type="ECO:0000313" key="2">
    <source>
        <dbReference type="EMBL" id="KAK5998417.1"/>
    </source>
</evidence>
<evidence type="ECO:0000256" key="1">
    <source>
        <dbReference type="SAM" id="MobiDB-lite"/>
    </source>
</evidence>
<feature type="region of interest" description="Disordered" evidence="1">
    <location>
        <begin position="308"/>
        <end position="336"/>
    </location>
</feature>